<keyword evidence="5" id="KW-1185">Reference proteome</keyword>
<evidence type="ECO:0000313" key="5">
    <source>
        <dbReference type="Proteomes" id="UP000267223"/>
    </source>
</evidence>
<dbReference type="PANTHER" id="PTHR30570:SF1">
    <property type="entry name" value="PHOSPHATE-BINDING PROTEIN PSTS"/>
    <property type="match status" value="1"/>
</dbReference>
<dbReference type="EMBL" id="RJJR01000006">
    <property type="protein sequence ID" value="RNI36926.1"/>
    <property type="molecule type" value="Genomic_DNA"/>
</dbReference>
<keyword evidence="2" id="KW-1133">Transmembrane helix</keyword>
<keyword evidence="2" id="KW-0812">Transmembrane</keyword>
<dbReference type="OrthoDB" id="1450880at2"/>
<evidence type="ECO:0000256" key="1">
    <source>
        <dbReference type="ARBA" id="ARBA00022729"/>
    </source>
</evidence>
<dbReference type="PANTHER" id="PTHR30570">
    <property type="entry name" value="PERIPLASMIC PHOSPHATE BINDING COMPONENT OF PHOSPHATE ABC TRANSPORTER"/>
    <property type="match status" value="1"/>
</dbReference>
<evidence type="ECO:0000313" key="4">
    <source>
        <dbReference type="EMBL" id="RNI36926.1"/>
    </source>
</evidence>
<protein>
    <submittedName>
        <fullName evidence="4">Phosphate ABC transporter substrate-binding protein, PhoT family</fullName>
    </submittedName>
</protein>
<gene>
    <name evidence="4" type="ORF">EFY79_09205</name>
</gene>
<sequence length="310" mass="34777">MMIRKNIRISIIAGSLIALFSIFFISCHQSKRTDLDTPSSGTIHISVDESFKPVIDSQIKVFEALYPKAKIIAEYKPEAECFKDLIKDSTHMIIVTRGLTPEEEKFYKDSLSYSPTWSKVANDAIAVIENRESKDSLLTMEQIRGILDGSTGDTTLAVFDGLKETSTVRFAVDSILRGKPLDPKKVFAEDGSQQVIDYVSTHTGVLGFVGVSWIGNPEDSSQLSFLNKVRIASIKCSCPEESYIQPYQANIILKRYPMVRGLYYILKENYNGLGSGFATFLEYERGQLIFSRAYLAPAKMNFTIRKANNE</sequence>
<dbReference type="AlphaFoldDB" id="A0A3M9NGL1"/>
<feature type="transmembrane region" description="Helical" evidence="2">
    <location>
        <begin position="7"/>
        <end position="25"/>
    </location>
</feature>
<dbReference type="PROSITE" id="PS51257">
    <property type="entry name" value="PROKAR_LIPOPROTEIN"/>
    <property type="match status" value="1"/>
</dbReference>
<comment type="caution">
    <text evidence="4">The sequence shown here is derived from an EMBL/GenBank/DDBJ whole genome shotgun (WGS) entry which is preliminary data.</text>
</comment>
<dbReference type="RefSeq" id="WP_123120410.1">
    <property type="nucleotide sequence ID" value="NZ_RJJR01000006.1"/>
</dbReference>
<dbReference type="SUPFAM" id="SSF53850">
    <property type="entry name" value="Periplasmic binding protein-like II"/>
    <property type="match status" value="1"/>
</dbReference>
<proteinExistence type="predicted"/>
<name>A0A3M9NGL1_9BACT</name>
<dbReference type="Proteomes" id="UP000267223">
    <property type="component" value="Unassembled WGS sequence"/>
</dbReference>
<dbReference type="InterPro" id="IPR050811">
    <property type="entry name" value="Phosphate_ABC_transporter"/>
</dbReference>
<feature type="domain" description="PBP" evidence="3">
    <location>
        <begin position="36"/>
        <end position="281"/>
    </location>
</feature>
<evidence type="ECO:0000256" key="2">
    <source>
        <dbReference type="SAM" id="Phobius"/>
    </source>
</evidence>
<reference evidence="4 5" key="1">
    <citation type="submission" date="2018-11" db="EMBL/GenBank/DDBJ databases">
        <title>Draft genome sequence of Ferruginibacter sp. BO-59.</title>
        <authorList>
            <person name="Im W.T."/>
        </authorList>
    </citation>
    <scope>NUCLEOTIDE SEQUENCE [LARGE SCALE GENOMIC DNA]</scope>
    <source>
        <strain evidence="4 5">BO-59</strain>
    </source>
</reference>
<evidence type="ECO:0000259" key="3">
    <source>
        <dbReference type="Pfam" id="PF12849"/>
    </source>
</evidence>
<keyword evidence="2" id="KW-0472">Membrane</keyword>
<dbReference type="InterPro" id="IPR024370">
    <property type="entry name" value="PBP_domain"/>
</dbReference>
<dbReference type="Pfam" id="PF12849">
    <property type="entry name" value="PBP_like_2"/>
    <property type="match status" value="1"/>
</dbReference>
<keyword evidence="1" id="KW-0732">Signal</keyword>
<accession>A0A3M9NGL1</accession>
<dbReference type="Gene3D" id="3.40.190.10">
    <property type="entry name" value="Periplasmic binding protein-like II"/>
    <property type="match status" value="2"/>
</dbReference>
<organism evidence="4 5">
    <name type="scientific">Hanamia caeni</name>
    <dbReference type="NCBI Taxonomy" id="2294116"/>
    <lineage>
        <taxon>Bacteria</taxon>
        <taxon>Pseudomonadati</taxon>
        <taxon>Bacteroidota</taxon>
        <taxon>Chitinophagia</taxon>
        <taxon>Chitinophagales</taxon>
        <taxon>Chitinophagaceae</taxon>
        <taxon>Hanamia</taxon>
    </lineage>
</organism>